<dbReference type="CDD" id="cd13127">
    <property type="entry name" value="MATE_tuaB_like"/>
    <property type="match status" value="1"/>
</dbReference>
<evidence type="ECO:0000256" key="6">
    <source>
        <dbReference type="ARBA" id="ARBA00023136"/>
    </source>
</evidence>
<comment type="subcellular location">
    <subcellularLocation>
        <location evidence="1">Cell membrane</location>
        <topology evidence="1">Multi-pass membrane protein</topology>
    </subcellularLocation>
</comment>
<comment type="caution">
    <text evidence="8">The sequence shown here is derived from an EMBL/GenBank/DDBJ whole genome shotgun (WGS) entry which is preliminary data.</text>
</comment>
<evidence type="ECO:0000256" key="5">
    <source>
        <dbReference type="ARBA" id="ARBA00022989"/>
    </source>
</evidence>
<proteinExistence type="inferred from homology"/>
<evidence type="ECO:0000313" key="8">
    <source>
        <dbReference type="EMBL" id="MEE2022899.1"/>
    </source>
</evidence>
<reference evidence="8 9" key="1">
    <citation type="submission" date="2023-06" db="EMBL/GenBank/DDBJ databases">
        <title>Alkalimonas sp., MEB004 an alkaliphilic bacterium isolated from Lonar Lake, India.</title>
        <authorList>
            <person name="Joshi A."/>
            <person name="Thite S."/>
        </authorList>
    </citation>
    <scope>NUCLEOTIDE SEQUENCE [LARGE SCALE GENOMIC DNA]</scope>
    <source>
        <strain evidence="8 9">MEB004</strain>
    </source>
</reference>
<feature type="transmembrane region" description="Helical" evidence="7">
    <location>
        <begin position="20"/>
        <end position="42"/>
    </location>
</feature>
<sequence length="491" mass="54673">MSSGEHQLGRKVAVGTIWSIAGRFIVKSLGFISILILARILAPDDFGVIAATMIMVGLLEILFNFSFDINIIQKKEVTSTTLNSAWTCKLLSGLALTLLLFFGSHAIALYFADPRLVQVVQAIALLPLLKSAKNIGFVLYRKELDLKSEFKLDAYAKAVSFVVTVSLALWMQSYWALLLGIYSNVLAKLVLSFWMHPYRPWFCLREARELFSFSKWLLLRNVTVYFNTNAPALMIGRLSTPEQLGFYSISYEVSNLPTTELLYPLSRAAYPGYVKLNEKPAELSRFFLRMSRLIVLVVAPVSFGLAAVSEQLVAVLLGSQWMSAAPLLGLLAIYGFVRAGSQNVESIFVALGRPRLCFFIMFVLTLGYIPCLYLAFQFAGLQGIAYVMIANAIVYSVVSYSFLAHLLQFKLTSVLHVYALPLGAAILMFFGVRVLGDYTAAFVEPLWLLLLLKVMIGAFIYLAILLLQHVVAPAGSLFSEAWSLVRQLKKR</sequence>
<feature type="transmembrane region" description="Helical" evidence="7">
    <location>
        <begin position="90"/>
        <end position="112"/>
    </location>
</feature>
<keyword evidence="5 7" id="KW-1133">Transmembrane helix</keyword>
<dbReference type="Pfam" id="PF13440">
    <property type="entry name" value="Polysacc_synt_3"/>
    <property type="match status" value="1"/>
</dbReference>
<feature type="transmembrane region" description="Helical" evidence="7">
    <location>
        <begin position="384"/>
        <end position="403"/>
    </location>
</feature>
<evidence type="ECO:0000256" key="1">
    <source>
        <dbReference type="ARBA" id="ARBA00004651"/>
    </source>
</evidence>
<feature type="transmembrane region" description="Helical" evidence="7">
    <location>
        <begin position="447"/>
        <end position="467"/>
    </location>
</feature>
<evidence type="ECO:0000256" key="3">
    <source>
        <dbReference type="ARBA" id="ARBA00022475"/>
    </source>
</evidence>
<name>A0ABU7JB61_9GAMM</name>
<dbReference type="EMBL" id="JAUGZK010000001">
    <property type="protein sequence ID" value="MEE2022899.1"/>
    <property type="molecule type" value="Genomic_DNA"/>
</dbReference>
<organism evidence="8 9">
    <name type="scientific">Alkalimonas mucilaginosa</name>
    <dbReference type="NCBI Taxonomy" id="3057676"/>
    <lineage>
        <taxon>Bacteria</taxon>
        <taxon>Pseudomonadati</taxon>
        <taxon>Pseudomonadota</taxon>
        <taxon>Gammaproteobacteria</taxon>
        <taxon>Alkalimonas</taxon>
    </lineage>
</organism>
<dbReference type="PANTHER" id="PTHR30250:SF10">
    <property type="entry name" value="LIPOPOLYSACCHARIDE BIOSYNTHESIS PROTEIN WZXC"/>
    <property type="match status" value="1"/>
</dbReference>
<dbReference type="Proteomes" id="UP001339167">
    <property type="component" value="Unassembled WGS sequence"/>
</dbReference>
<keyword evidence="3" id="KW-1003">Cell membrane</keyword>
<evidence type="ECO:0000256" key="7">
    <source>
        <dbReference type="SAM" id="Phobius"/>
    </source>
</evidence>
<dbReference type="RefSeq" id="WP_330086256.1">
    <property type="nucleotide sequence ID" value="NZ_JAUGZK010000001.1"/>
</dbReference>
<dbReference type="InterPro" id="IPR050833">
    <property type="entry name" value="Poly_Biosynth_Transport"/>
</dbReference>
<keyword evidence="4 7" id="KW-0812">Transmembrane</keyword>
<feature type="transmembrane region" description="Helical" evidence="7">
    <location>
        <begin position="293"/>
        <end position="314"/>
    </location>
</feature>
<feature type="transmembrane region" description="Helical" evidence="7">
    <location>
        <begin position="320"/>
        <end position="337"/>
    </location>
</feature>
<feature type="transmembrane region" description="Helical" evidence="7">
    <location>
        <begin position="48"/>
        <end position="69"/>
    </location>
</feature>
<evidence type="ECO:0000313" key="9">
    <source>
        <dbReference type="Proteomes" id="UP001339167"/>
    </source>
</evidence>
<evidence type="ECO:0000256" key="2">
    <source>
        <dbReference type="ARBA" id="ARBA00007430"/>
    </source>
</evidence>
<feature type="transmembrane region" description="Helical" evidence="7">
    <location>
        <begin position="358"/>
        <end position="378"/>
    </location>
</feature>
<keyword evidence="9" id="KW-1185">Reference proteome</keyword>
<feature type="transmembrane region" description="Helical" evidence="7">
    <location>
        <begin position="415"/>
        <end position="435"/>
    </location>
</feature>
<protein>
    <submittedName>
        <fullName evidence="8">Lipopolysaccharide biosynthesis protein</fullName>
    </submittedName>
</protein>
<accession>A0ABU7JB61</accession>
<keyword evidence="6 7" id="KW-0472">Membrane</keyword>
<dbReference type="PANTHER" id="PTHR30250">
    <property type="entry name" value="PST FAMILY PREDICTED COLANIC ACID TRANSPORTER"/>
    <property type="match status" value="1"/>
</dbReference>
<evidence type="ECO:0000256" key="4">
    <source>
        <dbReference type="ARBA" id="ARBA00022692"/>
    </source>
</evidence>
<feature type="transmembrane region" description="Helical" evidence="7">
    <location>
        <begin position="176"/>
        <end position="195"/>
    </location>
</feature>
<comment type="similarity">
    <text evidence="2">Belongs to the polysaccharide synthase family.</text>
</comment>
<gene>
    <name evidence="8" type="ORF">QWF21_01465</name>
</gene>